<evidence type="ECO:0000256" key="8">
    <source>
        <dbReference type="ARBA" id="ARBA00023306"/>
    </source>
</evidence>
<evidence type="ECO:0000256" key="3">
    <source>
        <dbReference type="ARBA" id="ARBA00022618"/>
    </source>
</evidence>
<dbReference type="Pfam" id="PF02899">
    <property type="entry name" value="Phage_int_SAM_1"/>
    <property type="match status" value="1"/>
</dbReference>
<gene>
    <name evidence="12" type="primary">xerD_1</name>
    <name evidence="12" type="ORF">TBK1r_01810</name>
</gene>
<evidence type="ECO:0000256" key="2">
    <source>
        <dbReference type="ARBA" id="ARBA00022490"/>
    </source>
</evidence>
<keyword evidence="6 9" id="KW-0238">DNA-binding</keyword>
<feature type="domain" description="Tyr recombinase" evidence="10">
    <location>
        <begin position="149"/>
        <end position="342"/>
    </location>
</feature>
<dbReference type="EMBL" id="CP036432">
    <property type="protein sequence ID" value="QDV81266.1"/>
    <property type="molecule type" value="Genomic_DNA"/>
</dbReference>
<evidence type="ECO:0000256" key="6">
    <source>
        <dbReference type="ARBA" id="ARBA00023125"/>
    </source>
</evidence>
<evidence type="ECO:0000259" key="11">
    <source>
        <dbReference type="PROSITE" id="PS51900"/>
    </source>
</evidence>
<dbReference type="Gene3D" id="1.10.443.10">
    <property type="entry name" value="Intergrase catalytic core"/>
    <property type="match status" value="1"/>
</dbReference>
<dbReference type="Pfam" id="PF00589">
    <property type="entry name" value="Phage_integrase"/>
    <property type="match status" value="1"/>
</dbReference>
<dbReference type="InterPro" id="IPR044068">
    <property type="entry name" value="CB"/>
</dbReference>
<dbReference type="InterPro" id="IPR011010">
    <property type="entry name" value="DNA_brk_join_enz"/>
</dbReference>
<dbReference type="Gene3D" id="1.10.150.130">
    <property type="match status" value="1"/>
</dbReference>
<dbReference type="SUPFAM" id="SSF47823">
    <property type="entry name" value="lambda integrase-like, N-terminal domain"/>
    <property type="match status" value="1"/>
</dbReference>
<sequence>MTKTDLITTPETALPPAFGGSLPTDRIKLRPLIAQAFEAWLSKTESTATRTAYRNDVKQFMAFQGLEIEQLEAMTQFVPDDVTRWRDYLLAAGGRPDHEGNPTPGENSTVARKITSLRSFFSFLQNYGYRGANPAAPDFVKSPKVSDKGLTPSILPKRVGHLLDAPDPETPSGIRDRAVLAVFAYMALRVDELHHINVGNISRDGEHTVIRIKGKGNEIRRGVIPPIAAAAVTEWITVAGIANDRSGPLFRPGASARGQGRDGFVRRRMTVRAIQQLVKKHCQAVGIDEEVSVHSLRVTAATEADKAGIPLIDIQHWLGHKDPRTTLRYIRGVENLDRSPAYTIRYG</sequence>
<reference evidence="12 13" key="1">
    <citation type="submission" date="2019-02" db="EMBL/GenBank/DDBJ databases">
        <title>Deep-cultivation of Planctomycetes and their phenomic and genomic characterization uncovers novel biology.</title>
        <authorList>
            <person name="Wiegand S."/>
            <person name="Jogler M."/>
            <person name="Boedeker C."/>
            <person name="Pinto D."/>
            <person name="Vollmers J."/>
            <person name="Rivas-Marin E."/>
            <person name="Kohn T."/>
            <person name="Peeters S.H."/>
            <person name="Heuer A."/>
            <person name="Rast P."/>
            <person name="Oberbeckmann S."/>
            <person name="Bunk B."/>
            <person name="Jeske O."/>
            <person name="Meyerdierks A."/>
            <person name="Storesund J.E."/>
            <person name="Kallscheuer N."/>
            <person name="Luecker S."/>
            <person name="Lage O.M."/>
            <person name="Pohl T."/>
            <person name="Merkel B.J."/>
            <person name="Hornburger P."/>
            <person name="Mueller R.-W."/>
            <person name="Bruemmer F."/>
            <person name="Labrenz M."/>
            <person name="Spormann A.M."/>
            <person name="Op den Camp H."/>
            <person name="Overmann J."/>
            <person name="Amann R."/>
            <person name="Jetten M.S.M."/>
            <person name="Mascher T."/>
            <person name="Medema M.H."/>
            <person name="Devos D.P."/>
            <person name="Kaster A.-K."/>
            <person name="Ovreas L."/>
            <person name="Rohde M."/>
            <person name="Galperin M.Y."/>
            <person name="Jogler C."/>
        </authorList>
    </citation>
    <scope>NUCLEOTIDE SEQUENCE [LARGE SCALE GENOMIC DNA]</scope>
    <source>
        <strain evidence="12 13">TBK1r</strain>
    </source>
</reference>
<keyword evidence="2" id="KW-0963">Cytoplasm</keyword>
<evidence type="ECO:0000313" key="13">
    <source>
        <dbReference type="Proteomes" id="UP000318081"/>
    </source>
</evidence>
<dbReference type="Proteomes" id="UP000318081">
    <property type="component" value="Chromosome"/>
</dbReference>
<evidence type="ECO:0000256" key="7">
    <source>
        <dbReference type="ARBA" id="ARBA00023172"/>
    </source>
</evidence>
<proteinExistence type="predicted"/>
<evidence type="ECO:0000256" key="1">
    <source>
        <dbReference type="ARBA" id="ARBA00004496"/>
    </source>
</evidence>
<accession>A0ABX5XHE8</accession>
<evidence type="ECO:0000256" key="4">
    <source>
        <dbReference type="ARBA" id="ARBA00022829"/>
    </source>
</evidence>
<comment type="subcellular location">
    <subcellularLocation>
        <location evidence="1">Cytoplasm</location>
    </subcellularLocation>
</comment>
<name>A0ABX5XHE8_9BACT</name>
<dbReference type="PANTHER" id="PTHR30349:SF77">
    <property type="entry name" value="TYROSINE RECOMBINASE XERC"/>
    <property type="match status" value="1"/>
</dbReference>
<keyword evidence="8" id="KW-0131">Cell cycle</keyword>
<keyword evidence="4" id="KW-0159">Chromosome partition</keyword>
<dbReference type="SUPFAM" id="SSF56349">
    <property type="entry name" value="DNA breaking-rejoining enzymes"/>
    <property type="match status" value="1"/>
</dbReference>
<feature type="domain" description="Core-binding (CB)" evidence="11">
    <location>
        <begin position="31"/>
        <end position="125"/>
    </location>
</feature>
<evidence type="ECO:0000259" key="10">
    <source>
        <dbReference type="PROSITE" id="PS51898"/>
    </source>
</evidence>
<keyword evidence="7" id="KW-0233">DNA recombination</keyword>
<keyword evidence="5" id="KW-0229">DNA integration</keyword>
<keyword evidence="13" id="KW-1185">Reference proteome</keyword>
<dbReference type="PROSITE" id="PS51898">
    <property type="entry name" value="TYR_RECOMBINASE"/>
    <property type="match status" value="1"/>
</dbReference>
<evidence type="ECO:0000256" key="9">
    <source>
        <dbReference type="PROSITE-ProRule" id="PRU01248"/>
    </source>
</evidence>
<evidence type="ECO:0000313" key="12">
    <source>
        <dbReference type="EMBL" id="QDV81266.1"/>
    </source>
</evidence>
<dbReference type="PROSITE" id="PS51900">
    <property type="entry name" value="CB"/>
    <property type="match status" value="1"/>
</dbReference>
<dbReference type="PANTHER" id="PTHR30349">
    <property type="entry name" value="PHAGE INTEGRASE-RELATED"/>
    <property type="match status" value="1"/>
</dbReference>
<dbReference type="InterPro" id="IPR010998">
    <property type="entry name" value="Integrase_recombinase_N"/>
</dbReference>
<protein>
    <submittedName>
        <fullName evidence="12">Tyrosine recombinase XerD</fullName>
    </submittedName>
</protein>
<keyword evidence="3" id="KW-0132">Cell division</keyword>
<organism evidence="12 13">
    <name type="scientific">Stieleria magnilauensis</name>
    <dbReference type="NCBI Taxonomy" id="2527963"/>
    <lineage>
        <taxon>Bacteria</taxon>
        <taxon>Pseudomonadati</taxon>
        <taxon>Planctomycetota</taxon>
        <taxon>Planctomycetia</taxon>
        <taxon>Pirellulales</taxon>
        <taxon>Pirellulaceae</taxon>
        <taxon>Stieleria</taxon>
    </lineage>
</organism>
<dbReference type="InterPro" id="IPR050090">
    <property type="entry name" value="Tyrosine_recombinase_XerCD"/>
</dbReference>
<dbReference type="InterPro" id="IPR004107">
    <property type="entry name" value="Integrase_SAM-like_N"/>
</dbReference>
<dbReference type="InterPro" id="IPR002104">
    <property type="entry name" value="Integrase_catalytic"/>
</dbReference>
<evidence type="ECO:0000256" key="5">
    <source>
        <dbReference type="ARBA" id="ARBA00022908"/>
    </source>
</evidence>
<dbReference type="InterPro" id="IPR013762">
    <property type="entry name" value="Integrase-like_cat_sf"/>
</dbReference>